<evidence type="ECO:0000256" key="2">
    <source>
        <dbReference type="ARBA" id="ARBA00022692"/>
    </source>
</evidence>
<dbReference type="GO" id="GO:0005576">
    <property type="term" value="C:extracellular region"/>
    <property type="evidence" value="ECO:0007669"/>
    <property type="project" value="TreeGrafter"/>
</dbReference>
<dbReference type="AlphaFoldDB" id="X1VAT5"/>
<gene>
    <name evidence="5" type="ORF">S12H4_46055</name>
</gene>
<reference evidence="5" key="1">
    <citation type="journal article" date="2014" name="Front. Microbiol.">
        <title>High frequency of phylogenetically diverse reductive dehalogenase-homologous genes in deep subseafloor sedimentary metagenomes.</title>
        <authorList>
            <person name="Kawai M."/>
            <person name="Futagami T."/>
            <person name="Toyoda A."/>
            <person name="Takaki Y."/>
            <person name="Nishi S."/>
            <person name="Hori S."/>
            <person name="Arai W."/>
            <person name="Tsubouchi T."/>
            <person name="Morono Y."/>
            <person name="Uchiyama I."/>
            <person name="Ito T."/>
            <person name="Fujiyama A."/>
            <person name="Inagaki F."/>
            <person name="Takami H."/>
        </authorList>
    </citation>
    <scope>NUCLEOTIDE SEQUENCE</scope>
    <source>
        <strain evidence="5">Expedition CK06-06</strain>
    </source>
</reference>
<evidence type="ECO:0000256" key="3">
    <source>
        <dbReference type="ARBA" id="ARBA00022989"/>
    </source>
</evidence>
<name>X1VAT5_9ZZZZ</name>
<keyword evidence="4" id="KW-0472">Membrane</keyword>
<protein>
    <submittedName>
        <fullName evidence="5">Uncharacterized protein</fullName>
    </submittedName>
</protein>
<proteinExistence type="predicted"/>
<accession>X1VAT5</accession>
<feature type="non-terminal residue" evidence="5">
    <location>
        <position position="1"/>
    </location>
</feature>
<evidence type="ECO:0000256" key="4">
    <source>
        <dbReference type="ARBA" id="ARBA00023136"/>
    </source>
</evidence>
<keyword evidence="2" id="KW-0812">Transmembrane</keyword>
<evidence type="ECO:0000256" key="1">
    <source>
        <dbReference type="ARBA" id="ARBA00022475"/>
    </source>
</evidence>
<evidence type="ECO:0000313" key="5">
    <source>
        <dbReference type="EMBL" id="GAJ13977.1"/>
    </source>
</evidence>
<dbReference type="InterPro" id="IPR005372">
    <property type="entry name" value="UPF0182"/>
</dbReference>
<keyword evidence="3" id="KW-1133">Transmembrane helix</keyword>
<dbReference type="PANTHER" id="PTHR39344:SF1">
    <property type="entry name" value="UPF0182 PROTEIN SLL1060"/>
    <property type="match status" value="1"/>
</dbReference>
<comment type="caution">
    <text evidence="5">The sequence shown here is derived from an EMBL/GenBank/DDBJ whole genome shotgun (WGS) entry which is preliminary data.</text>
</comment>
<dbReference type="PANTHER" id="PTHR39344">
    <property type="entry name" value="UPF0182 PROTEIN SLL1060"/>
    <property type="match status" value="1"/>
</dbReference>
<dbReference type="GO" id="GO:0016020">
    <property type="term" value="C:membrane"/>
    <property type="evidence" value="ECO:0007669"/>
    <property type="project" value="InterPro"/>
</dbReference>
<keyword evidence="1" id="KW-1003">Cell membrane</keyword>
<sequence>RVIRGNLLLIPLGKSLLYVEPVFLQAETGGLPQLKRVIVVAGDQIAMESTLQGSIAAIFGAEAPPIEPVVEPPAPPEQGEPVATEIANLIEQARQHYDKAQQYLKAGDWAGYGEELDALKAVLDRLAELAAEENG</sequence>
<organism evidence="5">
    <name type="scientific">marine sediment metagenome</name>
    <dbReference type="NCBI Taxonomy" id="412755"/>
    <lineage>
        <taxon>unclassified sequences</taxon>
        <taxon>metagenomes</taxon>
        <taxon>ecological metagenomes</taxon>
    </lineage>
</organism>
<dbReference type="EMBL" id="BARW01028538">
    <property type="protein sequence ID" value="GAJ13977.1"/>
    <property type="molecule type" value="Genomic_DNA"/>
</dbReference>